<dbReference type="InterPro" id="IPR036249">
    <property type="entry name" value="Thioredoxin-like_sf"/>
</dbReference>
<dbReference type="Gene3D" id="3.40.30.10">
    <property type="entry name" value="Glutaredoxin"/>
    <property type="match status" value="2"/>
</dbReference>
<dbReference type="GO" id="GO:0031397">
    <property type="term" value="P:negative regulation of protein ubiquitination"/>
    <property type="evidence" value="ECO:0007669"/>
    <property type="project" value="TreeGrafter"/>
</dbReference>
<dbReference type="PANTHER" id="PTHR46472:SF1">
    <property type="entry name" value="NUCLEOREDOXIN"/>
    <property type="match status" value="1"/>
</dbReference>
<name>A0A7R9ZQA5_9STRA</name>
<dbReference type="Pfam" id="PF13905">
    <property type="entry name" value="Thioredoxin_8"/>
    <property type="match status" value="1"/>
</dbReference>
<dbReference type="GO" id="GO:0004791">
    <property type="term" value="F:thioredoxin-disulfide reductase (NADPH) activity"/>
    <property type="evidence" value="ECO:0007669"/>
    <property type="project" value="TreeGrafter"/>
</dbReference>
<feature type="domain" description="Thioredoxin-like fold" evidence="1">
    <location>
        <begin position="6"/>
        <end position="59"/>
    </location>
</feature>
<sequence>MLPPQLLFVCCDDSQADFDSYFATMPWGAIPFDDRETKKNLEKRFEITNYPTLVMVGPVNYDEGEDRPLINPDIRAVIETGDYISDFPYYPKPFGDFCTTTDDINTHKCLIVFHEGGEMDDQDEVEEAVKQAAMDYRGDEIIKFYWAFDDEVPLVANTRQACDLGPLQEEPTMVLLDIPDDGAFYVSEETEVTVDTIKFFLMNHGERQQI</sequence>
<dbReference type="PANTHER" id="PTHR46472">
    <property type="entry name" value="NUCLEOREDOXIN"/>
    <property type="match status" value="1"/>
</dbReference>
<dbReference type="InterPro" id="IPR012336">
    <property type="entry name" value="Thioredoxin-like_fold"/>
</dbReference>
<organism evidence="2">
    <name type="scientific">Craspedostauros australis</name>
    <dbReference type="NCBI Taxonomy" id="1486917"/>
    <lineage>
        <taxon>Eukaryota</taxon>
        <taxon>Sar</taxon>
        <taxon>Stramenopiles</taxon>
        <taxon>Ochrophyta</taxon>
        <taxon>Bacillariophyta</taxon>
        <taxon>Bacillariophyceae</taxon>
        <taxon>Bacillariophycidae</taxon>
        <taxon>Naviculales</taxon>
        <taxon>Naviculaceae</taxon>
        <taxon>Craspedostauros</taxon>
    </lineage>
</organism>
<evidence type="ECO:0000313" key="2">
    <source>
        <dbReference type="EMBL" id="CAD8339782.1"/>
    </source>
</evidence>
<proteinExistence type="predicted"/>
<evidence type="ECO:0000259" key="1">
    <source>
        <dbReference type="Pfam" id="PF13905"/>
    </source>
</evidence>
<dbReference type="SUPFAM" id="SSF52833">
    <property type="entry name" value="Thioredoxin-like"/>
    <property type="match status" value="1"/>
</dbReference>
<dbReference type="GO" id="GO:0030178">
    <property type="term" value="P:negative regulation of Wnt signaling pathway"/>
    <property type="evidence" value="ECO:0007669"/>
    <property type="project" value="TreeGrafter"/>
</dbReference>
<dbReference type="GO" id="GO:0005634">
    <property type="term" value="C:nucleus"/>
    <property type="evidence" value="ECO:0007669"/>
    <property type="project" value="TreeGrafter"/>
</dbReference>
<gene>
    <name evidence="2" type="ORF">CAUS1442_LOCUS11915</name>
</gene>
<protein>
    <recommendedName>
        <fullName evidence="1">Thioredoxin-like fold domain-containing protein</fullName>
    </recommendedName>
</protein>
<dbReference type="EMBL" id="HBEF01019332">
    <property type="protein sequence ID" value="CAD8339782.1"/>
    <property type="molecule type" value="Transcribed_RNA"/>
</dbReference>
<dbReference type="AlphaFoldDB" id="A0A7R9ZQA5"/>
<reference evidence="2" key="1">
    <citation type="submission" date="2021-01" db="EMBL/GenBank/DDBJ databases">
        <authorList>
            <person name="Corre E."/>
            <person name="Pelletier E."/>
            <person name="Niang G."/>
            <person name="Scheremetjew M."/>
            <person name="Finn R."/>
            <person name="Kale V."/>
            <person name="Holt S."/>
            <person name="Cochrane G."/>
            <person name="Meng A."/>
            <person name="Brown T."/>
            <person name="Cohen L."/>
        </authorList>
    </citation>
    <scope>NUCLEOTIDE SEQUENCE</scope>
    <source>
        <strain evidence="2">CCMP3328</strain>
    </source>
</reference>
<accession>A0A7R9ZQA5</accession>